<evidence type="ECO:0000256" key="6">
    <source>
        <dbReference type="ARBA" id="ARBA00022840"/>
    </source>
</evidence>
<evidence type="ECO:0000256" key="1">
    <source>
        <dbReference type="ARBA" id="ARBA00000642"/>
    </source>
</evidence>
<dbReference type="GO" id="GO:0006096">
    <property type="term" value="P:glycolytic process"/>
    <property type="evidence" value="ECO:0007669"/>
    <property type="project" value="InterPro"/>
</dbReference>
<evidence type="ECO:0000256" key="4">
    <source>
        <dbReference type="ARBA" id="ARBA00022741"/>
    </source>
</evidence>
<keyword evidence="5 7" id="KW-0418">Kinase</keyword>
<evidence type="ECO:0000313" key="8">
    <source>
        <dbReference type="EMBL" id="OGC51218.1"/>
    </source>
</evidence>
<keyword evidence="4" id="KW-0547">Nucleotide-binding</keyword>
<dbReference type="EMBL" id="MEVB01000049">
    <property type="protein sequence ID" value="OGC51218.1"/>
    <property type="molecule type" value="Genomic_DNA"/>
</dbReference>
<dbReference type="PRINTS" id="PR00477">
    <property type="entry name" value="PHGLYCKINASE"/>
</dbReference>
<name>A0A1F4V212_UNCKA</name>
<accession>A0A1F4V212</accession>
<evidence type="ECO:0000256" key="2">
    <source>
        <dbReference type="ARBA" id="ARBA00013061"/>
    </source>
</evidence>
<dbReference type="InterPro" id="IPR015824">
    <property type="entry name" value="Phosphoglycerate_kinase_N"/>
</dbReference>
<comment type="catalytic activity">
    <reaction evidence="1 7">
        <text>(2R)-3-phosphoglycerate + ATP = (2R)-3-phospho-glyceroyl phosphate + ADP</text>
        <dbReference type="Rhea" id="RHEA:14801"/>
        <dbReference type="ChEBI" id="CHEBI:30616"/>
        <dbReference type="ChEBI" id="CHEBI:57604"/>
        <dbReference type="ChEBI" id="CHEBI:58272"/>
        <dbReference type="ChEBI" id="CHEBI:456216"/>
        <dbReference type="EC" id="2.7.2.3"/>
    </reaction>
</comment>
<dbReference type="Gene3D" id="3.40.50.1260">
    <property type="entry name" value="Phosphoglycerate kinase, N-terminal domain"/>
    <property type="match status" value="4"/>
</dbReference>
<dbReference type="SUPFAM" id="SSF53748">
    <property type="entry name" value="Phosphoglycerate kinase"/>
    <property type="match status" value="1"/>
</dbReference>
<proteinExistence type="inferred from homology"/>
<organism evidence="8 9">
    <name type="scientific">candidate division WWE3 bacterium RIFCSPHIGHO2_01_FULL_43_9</name>
    <dbReference type="NCBI Taxonomy" id="1802618"/>
    <lineage>
        <taxon>Bacteria</taxon>
        <taxon>Katanobacteria</taxon>
    </lineage>
</organism>
<comment type="similarity">
    <text evidence="7">Belongs to the phosphoglycerate kinase family.</text>
</comment>
<reference evidence="8 9" key="1">
    <citation type="journal article" date="2016" name="Nat. Commun.">
        <title>Thousands of microbial genomes shed light on interconnected biogeochemical processes in an aquifer system.</title>
        <authorList>
            <person name="Anantharaman K."/>
            <person name="Brown C.T."/>
            <person name="Hug L.A."/>
            <person name="Sharon I."/>
            <person name="Castelle C.J."/>
            <person name="Probst A.J."/>
            <person name="Thomas B.C."/>
            <person name="Singh A."/>
            <person name="Wilkins M.J."/>
            <person name="Karaoz U."/>
            <person name="Brodie E.L."/>
            <person name="Williams K.H."/>
            <person name="Hubbard S.S."/>
            <person name="Banfield J.F."/>
        </authorList>
    </citation>
    <scope>NUCLEOTIDE SEQUENCE [LARGE SCALE GENOMIC DNA]</scope>
</reference>
<sequence length="319" mass="34850">MLCINRADIKADTRVFVRCDLDVPLHEGRIGETFRLNACLKTLSYISNRGAIPVIAGHIGRPHGRFVATLSTKYLQVYFTSHLRGRFEVLENLRFDIREEIGDPSYAEELARNIQLYVNESFATCHRNSASITGLPRLLPAFAGFQLTKEVEMLNKVLYDPPRPLTVIVGGAKVESKAPLIAKFADVADCVLVGGKVALELKPSNNKVRLPVDYVDTMDIGSRTLEAWRNILLGSKTIVWAGPMGMFEDERYQTGTKSIAEIVAQAVSAGSFGVVGGGDTITALTKFGLTDKFSFISTGGSAMLEYLVAGNLPGIQVLH</sequence>
<keyword evidence="3 7" id="KW-0808">Transferase</keyword>
<gene>
    <name evidence="8" type="ORF">A2709_01855</name>
</gene>
<dbReference type="InterPro" id="IPR036043">
    <property type="entry name" value="Phosphoglycerate_kinase_sf"/>
</dbReference>
<protein>
    <recommendedName>
        <fullName evidence="2 7">Phosphoglycerate kinase</fullName>
        <ecNumber evidence="2 7">2.7.2.3</ecNumber>
    </recommendedName>
</protein>
<dbReference type="PANTHER" id="PTHR11406:SF23">
    <property type="entry name" value="PHOSPHOGLYCERATE KINASE 1, CHLOROPLASTIC-RELATED"/>
    <property type="match status" value="1"/>
</dbReference>
<dbReference type="Pfam" id="PF00162">
    <property type="entry name" value="PGK"/>
    <property type="match status" value="2"/>
</dbReference>
<dbReference type="GO" id="GO:0004618">
    <property type="term" value="F:phosphoglycerate kinase activity"/>
    <property type="evidence" value="ECO:0007669"/>
    <property type="project" value="UniProtKB-EC"/>
</dbReference>
<dbReference type="GO" id="GO:0005524">
    <property type="term" value="F:ATP binding"/>
    <property type="evidence" value="ECO:0007669"/>
    <property type="project" value="UniProtKB-KW"/>
</dbReference>
<keyword evidence="6" id="KW-0067">ATP-binding</keyword>
<dbReference type="GO" id="GO:0006094">
    <property type="term" value="P:gluconeogenesis"/>
    <property type="evidence" value="ECO:0007669"/>
    <property type="project" value="TreeGrafter"/>
</dbReference>
<dbReference type="InterPro" id="IPR001576">
    <property type="entry name" value="Phosphoglycerate_kinase"/>
</dbReference>
<dbReference type="GO" id="GO:0043531">
    <property type="term" value="F:ADP binding"/>
    <property type="evidence" value="ECO:0007669"/>
    <property type="project" value="TreeGrafter"/>
</dbReference>
<dbReference type="EC" id="2.7.2.3" evidence="2 7"/>
<evidence type="ECO:0000256" key="7">
    <source>
        <dbReference type="RuleBase" id="RU000532"/>
    </source>
</evidence>
<comment type="caution">
    <text evidence="8">The sequence shown here is derived from an EMBL/GenBank/DDBJ whole genome shotgun (WGS) entry which is preliminary data.</text>
</comment>
<dbReference type="GO" id="GO:0005829">
    <property type="term" value="C:cytosol"/>
    <property type="evidence" value="ECO:0007669"/>
    <property type="project" value="TreeGrafter"/>
</dbReference>
<evidence type="ECO:0000256" key="5">
    <source>
        <dbReference type="ARBA" id="ARBA00022777"/>
    </source>
</evidence>
<dbReference type="Proteomes" id="UP000176853">
    <property type="component" value="Unassembled WGS sequence"/>
</dbReference>
<dbReference type="AlphaFoldDB" id="A0A1F4V212"/>
<evidence type="ECO:0000256" key="3">
    <source>
        <dbReference type="ARBA" id="ARBA00022679"/>
    </source>
</evidence>
<evidence type="ECO:0000313" key="9">
    <source>
        <dbReference type="Proteomes" id="UP000176853"/>
    </source>
</evidence>
<dbReference type="PANTHER" id="PTHR11406">
    <property type="entry name" value="PHOSPHOGLYCERATE KINASE"/>
    <property type="match status" value="1"/>
</dbReference>